<dbReference type="AlphaFoldDB" id="A0A3L8PSF9"/>
<evidence type="ECO:0000256" key="1">
    <source>
        <dbReference type="ARBA" id="ARBA00023015"/>
    </source>
</evidence>
<dbReference type="InterPro" id="IPR009057">
    <property type="entry name" value="Homeodomain-like_sf"/>
</dbReference>
<dbReference type="SUPFAM" id="SSF46689">
    <property type="entry name" value="Homeodomain-like"/>
    <property type="match status" value="1"/>
</dbReference>
<reference evidence="5 6" key="1">
    <citation type="submission" date="2018-09" db="EMBL/GenBank/DDBJ databases">
        <title>Phylogeny of the Shewanellaceae, and recommendation for two new genera, Pseudoshewanella and Parashewanella.</title>
        <authorList>
            <person name="Wang G."/>
        </authorList>
    </citation>
    <scope>NUCLEOTIDE SEQUENCE [LARGE SCALE GENOMIC DNA]</scope>
    <source>
        <strain evidence="5 6">C51</strain>
    </source>
</reference>
<keyword evidence="1" id="KW-0805">Transcription regulation</keyword>
<dbReference type="InterPro" id="IPR018060">
    <property type="entry name" value="HTH_AraC"/>
</dbReference>
<dbReference type="OrthoDB" id="5582699at2"/>
<evidence type="ECO:0000256" key="3">
    <source>
        <dbReference type="ARBA" id="ARBA00023163"/>
    </source>
</evidence>
<dbReference type="InterPro" id="IPR032687">
    <property type="entry name" value="AraC-type_N"/>
</dbReference>
<dbReference type="Pfam" id="PF12833">
    <property type="entry name" value="HTH_18"/>
    <property type="match status" value="1"/>
</dbReference>
<protein>
    <submittedName>
        <fullName evidence="5">AraC family transcriptional regulator</fullName>
    </submittedName>
</protein>
<dbReference type="Proteomes" id="UP000281474">
    <property type="component" value="Unassembled WGS sequence"/>
</dbReference>
<evidence type="ECO:0000313" key="5">
    <source>
        <dbReference type="EMBL" id="RLV58331.1"/>
    </source>
</evidence>
<dbReference type="GO" id="GO:0000976">
    <property type="term" value="F:transcription cis-regulatory region binding"/>
    <property type="evidence" value="ECO:0007669"/>
    <property type="project" value="TreeGrafter"/>
</dbReference>
<dbReference type="GO" id="GO:0005829">
    <property type="term" value="C:cytosol"/>
    <property type="evidence" value="ECO:0007669"/>
    <property type="project" value="TreeGrafter"/>
</dbReference>
<keyword evidence="3" id="KW-0804">Transcription</keyword>
<sequence length="327" mass="36951">MGYSLPTDALALKRVAEHLQLDIPLLEQKSGIDFQLIEKQAWIPATRTRKLYLAIASQLNCSDYPIKIGLSFSPDTLGPLGILFLLSSTLEQGFKALERFYPLQDKSFTPVLKTSGETTAIEIQFAYPMTRYLQDAVAVTAIFRLFSLLRLSLGREYQPLKICFKRGLPFFNNEISTSLNCEFNSKSNAIFIPTRDIQASTQMAGEAINQQIRETIKNHLIADKNFIIPLKQLIKEKLEQTDYSLELAAQGLNLSVRTLQRRLKDLGLTFSKLVQLVRLELALELLENKNLTLAMIAEKLGYADESVLSRALIHKYGITPSKYRSCL</sequence>
<keyword evidence="2" id="KW-0238">DNA-binding</keyword>
<organism evidence="5 6">
    <name type="scientific">Parashewanella curva</name>
    <dbReference type="NCBI Taxonomy" id="2338552"/>
    <lineage>
        <taxon>Bacteria</taxon>
        <taxon>Pseudomonadati</taxon>
        <taxon>Pseudomonadota</taxon>
        <taxon>Gammaproteobacteria</taxon>
        <taxon>Alteromonadales</taxon>
        <taxon>Shewanellaceae</taxon>
        <taxon>Parashewanella</taxon>
    </lineage>
</organism>
<evidence type="ECO:0000259" key="4">
    <source>
        <dbReference type="PROSITE" id="PS01124"/>
    </source>
</evidence>
<dbReference type="GO" id="GO:0003700">
    <property type="term" value="F:DNA-binding transcription factor activity"/>
    <property type="evidence" value="ECO:0007669"/>
    <property type="project" value="InterPro"/>
</dbReference>
<dbReference type="SMART" id="SM00342">
    <property type="entry name" value="HTH_ARAC"/>
    <property type="match status" value="1"/>
</dbReference>
<name>A0A3L8PSF9_9GAMM</name>
<dbReference type="PANTHER" id="PTHR47894">
    <property type="entry name" value="HTH-TYPE TRANSCRIPTIONAL REGULATOR GADX"/>
    <property type="match status" value="1"/>
</dbReference>
<gene>
    <name evidence="5" type="ORF">D5018_17880</name>
</gene>
<evidence type="ECO:0000256" key="2">
    <source>
        <dbReference type="ARBA" id="ARBA00023125"/>
    </source>
</evidence>
<comment type="caution">
    <text evidence="5">The sequence shown here is derived from an EMBL/GenBank/DDBJ whole genome shotgun (WGS) entry which is preliminary data.</text>
</comment>
<dbReference type="EMBL" id="QZEI01000079">
    <property type="protein sequence ID" value="RLV58331.1"/>
    <property type="molecule type" value="Genomic_DNA"/>
</dbReference>
<dbReference type="RefSeq" id="WP_121840356.1">
    <property type="nucleotide sequence ID" value="NZ_ML014828.1"/>
</dbReference>
<proteinExistence type="predicted"/>
<accession>A0A3L8PSF9</accession>
<dbReference type="Pfam" id="PF12625">
    <property type="entry name" value="Arabinose_bd"/>
    <property type="match status" value="1"/>
</dbReference>
<feature type="domain" description="HTH araC/xylS-type" evidence="4">
    <location>
        <begin position="228"/>
        <end position="326"/>
    </location>
</feature>
<dbReference type="PANTHER" id="PTHR47894:SF4">
    <property type="entry name" value="HTH-TYPE TRANSCRIPTIONAL REGULATOR GADX"/>
    <property type="match status" value="1"/>
</dbReference>
<keyword evidence="6" id="KW-1185">Reference proteome</keyword>
<evidence type="ECO:0000313" key="6">
    <source>
        <dbReference type="Proteomes" id="UP000281474"/>
    </source>
</evidence>
<dbReference type="Gene3D" id="1.10.10.60">
    <property type="entry name" value="Homeodomain-like"/>
    <property type="match status" value="1"/>
</dbReference>
<dbReference type="PROSITE" id="PS01124">
    <property type="entry name" value="HTH_ARAC_FAMILY_2"/>
    <property type="match status" value="1"/>
</dbReference>